<evidence type="ECO:0000256" key="3">
    <source>
        <dbReference type="ARBA" id="ARBA00022475"/>
    </source>
</evidence>
<evidence type="ECO:0008006" key="11">
    <source>
        <dbReference type="Google" id="ProtNLM"/>
    </source>
</evidence>
<evidence type="ECO:0000256" key="5">
    <source>
        <dbReference type="ARBA" id="ARBA00022692"/>
    </source>
</evidence>
<evidence type="ECO:0000256" key="7">
    <source>
        <dbReference type="ARBA" id="ARBA00023136"/>
    </source>
</evidence>
<dbReference type="Pfam" id="PF04286">
    <property type="entry name" value="DUF445"/>
    <property type="match status" value="1"/>
</dbReference>
<dbReference type="PIRSF" id="PIRSF032178">
    <property type="entry name" value="UCP032178"/>
    <property type="match status" value="1"/>
</dbReference>
<dbReference type="AlphaFoldDB" id="A0A7Z9BTI2"/>
<evidence type="ECO:0000256" key="2">
    <source>
        <dbReference type="ARBA" id="ARBA00008053"/>
    </source>
</evidence>
<keyword evidence="10" id="KW-1185">Reference proteome</keyword>
<accession>A0A7Z9BTI2</accession>
<dbReference type="InterPro" id="IPR007383">
    <property type="entry name" value="DUF445"/>
</dbReference>
<gene>
    <name evidence="9" type="ORF">PL9631_600054</name>
</gene>
<dbReference type="EMBL" id="CZCS02000202">
    <property type="protein sequence ID" value="VXD21981.1"/>
    <property type="molecule type" value="Genomic_DNA"/>
</dbReference>
<proteinExistence type="inferred from homology"/>
<comment type="subcellular location">
    <subcellularLocation>
        <location evidence="1">Cell inner membrane</location>
    </subcellularLocation>
</comment>
<keyword evidence="4" id="KW-0997">Cell inner membrane</keyword>
<evidence type="ECO:0000256" key="8">
    <source>
        <dbReference type="SAM" id="Phobius"/>
    </source>
</evidence>
<comment type="caution">
    <text evidence="9">The sequence shown here is derived from an EMBL/GenBank/DDBJ whole genome shotgun (WGS) entry which is preliminary data.</text>
</comment>
<reference evidence="9" key="1">
    <citation type="submission" date="2019-10" db="EMBL/GenBank/DDBJ databases">
        <authorList>
            <consortium name="Genoscope - CEA"/>
            <person name="William W."/>
        </authorList>
    </citation>
    <scope>NUCLEOTIDE SEQUENCE [LARGE SCALE GENOMIC DNA]</scope>
    <source>
        <strain evidence="9">BBR_PRJEB10994</strain>
    </source>
</reference>
<keyword evidence="6 8" id="KW-1133">Transmembrane helix</keyword>
<name>A0A7Z9BTI2_9CYAN</name>
<feature type="transmembrane region" description="Helical" evidence="8">
    <location>
        <begin position="409"/>
        <end position="431"/>
    </location>
</feature>
<dbReference type="Proteomes" id="UP000182190">
    <property type="component" value="Unassembled WGS sequence"/>
</dbReference>
<dbReference type="PANTHER" id="PTHR35791:SF1">
    <property type="entry name" value="UPF0754 MEMBRANE PROTEIN YHEB"/>
    <property type="match status" value="1"/>
</dbReference>
<dbReference type="InterPro" id="IPR016991">
    <property type="entry name" value="UCP032178"/>
</dbReference>
<keyword evidence="5 8" id="KW-0812">Transmembrane</keyword>
<protein>
    <recommendedName>
        <fullName evidence="11">DUF445 domain-containing protein</fullName>
    </recommendedName>
</protein>
<dbReference type="GO" id="GO:0005886">
    <property type="term" value="C:plasma membrane"/>
    <property type="evidence" value="ECO:0007669"/>
    <property type="project" value="UniProtKB-SubCell"/>
</dbReference>
<evidence type="ECO:0000313" key="10">
    <source>
        <dbReference type="Proteomes" id="UP000182190"/>
    </source>
</evidence>
<keyword evidence="7 8" id="KW-0472">Membrane</keyword>
<sequence length="432" mass="49467">MFDLFSKLANAPDGNKRAATIRMINFSEQWVLITPPIVGGIIGYFTNDLAIKMLFRPYRPLHIYGRRLPFTPGLIPRNQERLAKRISDTIMGSLLTPEELQKLARRLLETERMQAAISWFLRLALDQIKADTEPKTAKILAGILRDFIGESLPRILRVLARKDDFLAPQINQIFDQVLLEFQLSNQQSKQLSQWLLEVVITPEVLRQGLIDFLTDRNISIIDEGFREQSSGTYWVVANLLGLRHSLTRLRTFCLDEKEETNRRLTELIKSLGLRERLQEWLQNISLQNLPVSTVKQLRKTLRDAVITYIQGQGIDVIQDLTQSINWDHISNWVLKRLQTSPVMNTSLELVSQELALILERYLEEDIEKIMAQVIPILNIDQVIINRVRETSPENMEAAINGIVQSELQAIVNLGGILGVVIGLLQTLLLVLR</sequence>
<comment type="similarity">
    <text evidence="2">Belongs to the UPF0754 family.</text>
</comment>
<evidence type="ECO:0000313" key="9">
    <source>
        <dbReference type="EMBL" id="VXD21981.1"/>
    </source>
</evidence>
<keyword evidence="3" id="KW-1003">Cell membrane</keyword>
<evidence type="ECO:0000256" key="6">
    <source>
        <dbReference type="ARBA" id="ARBA00022989"/>
    </source>
</evidence>
<dbReference type="PANTHER" id="PTHR35791">
    <property type="entry name" value="UPF0754 MEMBRANE PROTEIN YHEB"/>
    <property type="match status" value="1"/>
</dbReference>
<organism evidence="9 10">
    <name type="scientific">Planktothrix paucivesiculata PCC 9631</name>
    <dbReference type="NCBI Taxonomy" id="671071"/>
    <lineage>
        <taxon>Bacteria</taxon>
        <taxon>Bacillati</taxon>
        <taxon>Cyanobacteriota</taxon>
        <taxon>Cyanophyceae</taxon>
        <taxon>Oscillatoriophycideae</taxon>
        <taxon>Oscillatoriales</taxon>
        <taxon>Microcoleaceae</taxon>
        <taxon>Planktothrix</taxon>
    </lineage>
</organism>
<evidence type="ECO:0000256" key="4">
    <source>
        <dbReference type="ARBA" id="ARBA00022519"/>
    </source>
</evidence>
<evidence type="ECO:0000256" key="1">
    <source>
        <dbReference type="ARBA" id="ARBA00004533"/>
    </source>
</evidence>